<dbReference type="EMBL" id="WITK01000010">
    <property type="protein sequence ID" value="MQW92093.1"/>
    <property type="molecule type" value="Genomic_DNA"/>
</dbReference>
<feature type="chain" id="PRO_5044623589" evidence="1">
    <location>
        <begin position="22"/>
        <end position="234"/>
    </location>
</feature>
<feature type="signal peptide" evidence="1">
    <location>
        <begin position="1"/>
        <end position="21"/>
    </location>
</feature>
<reference evidence="4 5" key="1">
    <citation type="submission" date="2019-10" db="EMBL/GenBank/DDBJ databases">
        <authorList>
            <person name="Dong K."/>
        </authorList>
    </citation>
    <scope>NUCLEOTIDE SEQUENCE [LARGE SCALE GENOMIC DNA]</scope>
    <source>
        <strain evidence="4">dk386</strain>
        <strain evidence="3">Dk386</strain>
        <strain evidence="2">Dk771</strain>
        <strain evidence="5">dk771</strain>
    </source>
</reference>
<evidence type="ECO:0000313" key="4">
    <source>
        <dbReference type="Proteomes" id="UP000327478"/>
    </source>
</evidence>
<protein>
    <submittedName>
        <fullName evidence="2">DUF541 domain-containing protein</fullName>
    </submittedName>
</protein>
<sequence length="234" mass="26092">MRLLPISTALIAAALSTLSFAAPTEPLNYNIINLTAEANREISNDEMHATLYIEKSNKQPAQLATDINQLMNSAVAAAKKYPSVKIETGSQSTYPIYDNDNRKLKEWRGRAQVRIESKDFKATSQLIAELQQNFQTESINFTVSDEQRKKVENELMIEASKNFQQRAQSLAQAWHKSGYQLVSLNMNTNSYSHQPVPRMSMMKAASNDMAVTEQNVAAGESQMTISANGSIQLK</sequence>
<organism evidence="2 5">
    <name type="scientific">Acinetobacter wanghuae</name>
    <dbReference type="NCBI Taxonomy" id="2662362"/>
    <lineage>
        <taxon>Bacteria</taxon>
        <taxon>Pseudomonadati</taxon>
        <taxon>Pseudomonadota</taxon>
        <taxon>Gammaproteobacteria</taxon>
        <taxon>Moraxellales</taxon>
        <taxon>Moraxellaceae</taxon>
        <taxon>Acinetobacter</taxon>
    </lineage>
</organism>
<dbReference type="Gene3D" id="3.30.70.2970">
    <property type="entry name" value="Protein of unknown function (DUF541), domain 2"/>
    <property type="match status" value="1"/>
</dbReference>
<evidence type="ECO:0000256" key="1">
    <source>
        <dbReference type="SAM" id="SignalP"/>
    </source>
</evidence>
<dbReference type="RefSeq" id="WP_153371135.1">
    <property type="nucleotide sequence ID" value="NZ_CP045650.1"/>
</dbReference>
<dbReference type="PANTHER" id="PTHR34387">
    <property type="entry name" value="SLR1258 PROTEIN"/>
    <property type="match status" value="1"/>
</dbReference>
<name>A0A5Q0P0V6_9GAMM</name>
<dbReference type="InterPro" id="IPR007497">
    <property type="entry name" value="SIMPL/DUF541"/>
</dbReference>
<evidence type="ECO:0000313" key="3">
    <source>
        <dbReference type="EMBL" id="QGA10735.1"/>
    </source>
</evidence>
<dbReference type="Proteomes" id="UP000480556">
    <property type="component" value="Unassembled WGS sequence"/>
</dbReference>
<dbReference type="InterPro" id="IPR052022">
    <property type="entry name" value="26kDa_periplasmic_antigen"/>
</dbReference>
<evidence type="ECO:0000313" key="5">
    <source>
        <dbReference type="Proteomes" id="UP000480556"/>
    </source>
</evidence>
<evidence type="ECO:0000313" key="2">
    <source>
        <dbReference type="EMBL" id="MQW92093.1"/>
    </source>
</evidence>
<keyword evidence="1" id="KW-0732">Signal</keyword>
<keyword evidence="4" id="KW-1185">Reference proteome</keyword>
<dbReference type="Pfam" id="PF04402">
    <property type="entry name" value="SIMPL"/>
    <property type="match status" value="1"/>
</dbReference>
<dbReference type="AlphaFoldDB" id="A0A5Q0P0V6"/>
<dbReference type="Proteomes" id="UP000327478">
    <property type="component" value="Chromosome"/>
</dbReference>
<proteinExistence type="predicted"/>
<dbReference type="Gene3D" id="3.30.110.170">
    <property type="entry name" value="Protein of unknown function (DUF541), domain 1"/>
    <property type="match status" value="1"/>
</dbReference>
<dbReference type="EMBL" id="CP045650">
    <property type="protein sequence ID" value="QGA10735.1"/>
    <property type="molecule type" value="Genomic_DNA"/>
</dbReference>
<gene>
    <name evidence="3" type="ORF">GFH30_04710</name>
    <name evidence="2" type="ORF">GHJ48_06725</name>
</gene>
<accession>A0A5Q0P0V6</accession>
<dbReference type="GO" id="GO:0006974">
    <property type="term" value="P:DNA damage response"/>
    <property type="evidence" value="ECO:0007669"/>
    <property type="project" value="TreeGrafter"/>
</dbReference>
<dbReference type="PANTHER" id="PTHR34387:SF1">
    <property type="entry name" value="PERIPLASMIC IMMUNOGENIC PROTEIN"/>
    <property type="match status" value="1"/>
</dbReference>